<feature type="transmembrane region" description="Helical" evidence="1">
    <location>
        <begin position="31"/>
        <end position="49"/>
    </location>
</feature>
<reference evidence="2 3" key="1">
    <citation type="submission" date="2019-01" db="EMBL/GenBank/DDBJ databases">
        <title>Draft genome sequence of Bacillus sp. DPC6431.</title>
        <authorList>
            <person name="Arbulu S."/>
            <person name="Murphy K."/>
            <person name="O'Sullivan O."/>
            <person name="Rea M.C."/>
            <person name="Hill C."/>
            <person name="Ross R.P."/>
        </authorList>
    </citation>
    <scope>NUCLEOTIDE SEQUENCE [LARGE SCALE GENOMIC DNA]</scope>
    <source>
        <strain evidence="2 3">DPC6431</strain>
    </source>
</reference>
<evidence type="ECO:0000313" key="2">
    <source>
        <dbReference type="EMBL" id="TFF44240.1"/>
    </source>
</evidence>
<gene>
    <name evidence="2" type="ORF">EQ803_24750</name>
</gene>
<protein>
    <submittedName>
        <fullName evidence="2">Uncharacterized protein</fullName>
    </submittedName>
</protein>
<organism evidence="2 3">
    <name type="scientific">Bacillus thuringiensis</name>
    <dbReference type="NCBI Taxonomy" id="1428"/>
    <lineage>
        <taxon>Bacteria</taxon>
        <taxon>Bacillati</taxon>
        <taxon>Bacillota</taxon>
        <taxon>Bacilli</taxon>
        <taxon>Bacillales</taxon>
        <taxon>Bacillaceae</taxon>
        <taxon>Bacillus</taxon>
        <taxon>Bacillus cereus group</taxon>
    </lineage>
</organism>
<name>A0A4Y8T027_BACTU</name>
<evidence type="ECO:0000313" key="3">
    <source>
        <dbReference type="Proteomes" id="UP000297630"/>
    </source>
</evidence>
<accession>A0A4Y8T027</accession>
<dbReference type="EMBL" id="SCLP01000015">
    <property type="protein sequence ID" value="TFF44240.1"/>
    <property type="molecule type" value="Genomic_DNA"/>
</dbReference>
<keyword evidence="1" id="KW-0472">Membrane</keyword>
<dbReference type="Proteomes" id="UP000297630">
    <property type="component" value="Unassembled WGS sequence"/>
</dbReference>
<evidence type="ECO:0000256" key="1">
    <source>
        <dbReference type="SAM" id="Phobius"/>
    </source>
</evidence>
<keyword evidence="1" id="KW-0812">Transmembrane</keyword>
<sequence>MRGGNSQFLMLCQQLDKLSIKNYYQEIMEKMTIFILFLMIYTLKSFMCLPEHNKSFAYF</sequence>
<keyword evidence="1" id="KW-1133">Transmembrane helix</keyword>
<proteinExistence type="predicted"/>
<comment type="caution">
    <text evidence="2">The sequence shown here is derived from an EMBL/GenBank/DDBJ whole genome shotgun (WGS) entry which is preliminary data.</text>
</comment>
<dbReference type="AlphaFoldDB" id="A0A4Y8T027"/>